<keyword evidence="2" id="KW-0808">Transferase</keyword>
<dbReference type="InterPro" id="IPR043502">
    <property type="entry name" value="DNA/RNA_pol_sf"/>
</dbReference>
<protein>
    <submittedName>
        <fullName evidence="2">RNA-directed DNA polymerase</fullName>
    </submittedName>
</protein>
<reference evidence="2 3" key="1">
    <citation type="submission" date="2018-06" db="EMBL/GenBank/DDBJ databases">
        <authorList>
            <consortium name="Pathogen Informatics"/>
            <person name="Doyle S."/>
        </authorList>
    </citation>
    <scope>NUCLEOTIDE SEQUENCE [LARGE SCALE GENOMIC DNA]</scope>
    <source>
        <strain evidence="2 3">NCTC10860</strain>
    </source>
</reference>
<keyword evidence="2" id="KW-0548">Nucleotidyltransferase</keyword>
<organism evidence="2 3">
    <name type="scientific">Ectopseudomonas oleovorans</name>
    <name type="common">Pseudomonas oleovorans</name>
    <dbReference type="NCBI Taxonomy" id="301"/>
    <lineage>
        <taxon>Bacteria</taxon>
        <taxon>Pseudomonadati</taxon>
        <taxon>Pseudomonadota</taxon>
        <taxon>Gammaproteobacteria</taxon>
        <taxon>Pseudomonadales</taxon>
        <taxon>Pseudomonadaceae</taxon>
        <taxon>Ectopseudomonas</taxon>
    </lineage>
</organism>
<dbReference type="SUPFAM" id="SSF56672">
    <property type="entry name" value="DNA/RNA polymerases"/>
    <property type="match status" value="1"/>
</dbReference>
<dbReference type="EMBL" id="UGUW01000004">
    <property type="protein sequence ID" value="SUD59672.1"/>
    <property type="molecule type" value="Genomic_DNA"/>
</dbReference>
<dbReference type="RefSeq" id="WP_003461603.1">
    <property type="nucleotide sequence ID" value="NZ_CP104579.1"/>
</dbReference>
<dbReference type="AlphaFoldDB" id="A0A061CR39"/>
<evidence type="ECO:0000313" key="2">
    <source>
        <dbReference type="EMBL" id="SUD59672.1"/>
    </source>
</evidence>
<feature type="domain" description="Reverse transcriptase" evidence="1">
    <location>
        <begin position="1"/>
        <end position="136"/>
    </location>
</feature>
<dbReference type="Proteomes" id="UP000254084">
    <property type="component" value="Unassembled WGS sequence"/>
</dbReference>
<dbReference type="InterPro" id="IPR000477">
    <property type="entry name" value="RT_dom"/>
</dbReference>
<evidence type="ECO:0000259" key="1">
    <source>
        <dbReference type="PROSITE" id="PS50878"/>
    </source>
</evidence>
<accession>A0A061CR39</accession>
<evidence type="ECO:0000313" key="3">
    <source>
        <dbReference type="Proteomes" id="UP000254084"/>
    </source>
</evidence>
<gene>
    <name evidence="2" type="ORF">NCTC10860_01963</name>
</gene>
<keyword evidence="2" id="KW-0695">RNA-directed DNA polymerase</keyword>
<sequence>MRGSSAGSGARLGCCRGSRLAGSGRAASSSASMAAILLANIYLHYVLDLWARQWRQRHARGDVIIVRYADDSVVGFRMKVQAQQFLVQLQERLARFGLSLNASKTRLIEFGRFAARNRRKRGLGKPETFDFLGFTHCCSTNRSGGFQVLRLTDKKRMRATLLAIRDELKRRRHEPIRVQGQWLTRVVSGYLNYHAVPGNLIRLGGFRSAVCRLWRQALKRRSQRNRLQWSRFGRLADIYIPKPRIAHPYPEERFASRT</sequence>
<proteinExistence type="predicted"/>
<name>A0A061CR39_ECTOL</name>
<dbReference type="PROSITE" id="PS50878">
    <property type="entry name" value="RT_POL"/>
    <property type="match status" value="1"/>
</dbReference>
<dbReference type="Pfam" id="PF00078">
    <property type="entry name" value="RVT_1"/>
    <property type="match status" value="1"/>
</dbReference>
<dbReference type="GO" id="GO:0003964">
    <property type="term" value="F:RNA-directed DNA polymerase activity"/>
    <property type="evidence" value="ECO:0007669"/>
    <property type="project" value="UniProtKB-KW"/>
</dbReference>